<dbReference type="InterPro" id="IPR002372">
    <property type="entry name" value="PQQ_rpt_dom"/>
</dbReference>
<dbReference type="SUPFAM" id="SSF46565">
    <property type="entry name" value="Chaperone J-domain"/>
    <property type="match status" value="1"/>
</dbReference>
<accession>A0A7G9Y1J5</accession>
<dbReference type="PROSITE" id="PS50076">
    <property type="entry name" value="DNAJ_2"/>
    <property type="match status" value="1"/>
</dbReference>
<feature type="transmembrane region" description="Helical" evidence="2">
    <location>
        <begin position="794"/>
        <end position="810"/>
    </location>
</feature>
<dbReference type="Gene3D" id="2.40.10.480">
    <property type="match status" value="1"/>
</dbReference>
<dbReference type="PANTHER" id="PTHR34512">
    <property type="entry name" value="CELL SURFACE PROTEIN"/>
    <property type="match status" value="1"/>
</dbReference>
<dbReference type="Pfam" id="PF00226">
    <property type="entry name" value="DnaJ"/>
    <property type="match status" value="1"/>
</dbReference>
<dbReference type="InterPro" id="IPR028994">
    <property type="entry name" value="Integrin_alpha_N"/>
</dbReference>
<dbReference type="AlphaFoldDB" id="A0A7G9Y1J5"/>
<protein>
    <submittedName>
        <fullName evidence="4">Outer membrane protein assembly factor BamB</fullName>
    </submittedName>
</protein>
<feature type="compositionally biased region" description="Basic and acidic residues" evidence="1">
    <location>
        <begin position="945"/>
        <end position="956"/>
    </location>
</feature>
<feature type="transmembrane region" description="Helical" evidence="2">
    <location>
        <begin position="887"/>
        <end position="911"/>
    </location>
</feature>
<dbReference type="SMART" id="SM00564">
    <property type="entry name" value="PQQ"/>
    <property type="match status" value="9"/>
</dbReference>
<evidence type="ECO:0000313" key="4">
    <source>
        <dbReference type="EMBL" id="QNO41879.1"/>
    </source>
</evidence>
<organism evidence="4">
    <name type="scientific">Candidatus Methanogaster sp. ANME-2c ERB4</name>
    <dbReference type="NCBI Taxonomy" id="2759911"/>
    <lineage>
        <taxon>Archaea</taxon>
        <taxon>Methanobacteriati</taxon>
        <taxon>Methanobacteriota</taxon>
        <taxon>Stenosarchaea group</taxon>
        <taxon>Methanomicrobia</taxon>
        <taxon>Methanosarcinales</taxon>
        <taxon>ANME-2 cluster</taxon>
        <taxon>Candidatus Methanogasteraceae</taxon>
        <taxon>Candidatus Methanogaster</taxon>
    </lineage>
</organism>
<dbReference type="Gene3D" id="1.10.287.110">
    <property type="entry name" value="DnaJ domain"/>
    <property type="match status" value="1"/>
</dbReference>
<dbReference type="SMART" id="SM00271">
    <property type="entry name" value="DnaJ"/>
    <property type="match status" value="1"/>
</dbReference>
<evidence type="ECO:0000256" key="2">
    <source>
        <dbReference type="SAM" id="Phobius"/>
    </source>
</evidence>
<dbReference type="PRINTS" id="PR00625">
    <property type="entry name" value="JDOMAIN"/>
</dbReference>
<evidence type="ECO:0000259" key="3">
    <source>
        <dbReference type="PROSITE" id="PS50076"/>
    </source>
</evidence>
<dbReference type="SUPFAM" id="SSF69318">
    <property type="entry name" value="Integrin alpha N-terminal domain"/>
    <property type="match status" value="1"/>
</dbReference>
<dbReference type="EMBL" id="MT630681">
    <property type="protein sequence ID" value="QNO41879.1"/>
    <property type="molecule type" value="Genomic_DNA"/>
</dbReference>
<name>A0A7G9Y1J5_9EURY</name>
<feature type="transmembrane region" description="Helical" evidence="2">
    <location>
        <begin position="762"/>
        <end position="782"/>
    </location>
</feature>
<dbReference type="InterPro" id="IPR015943">
    <property type="entry name" value="WD40/YVTN_repeat-like_dom_sf"/>
</dbReference>
<dbReference type="SUPFAM" id="SSF50998">
    <property type="entry name" value="Quinoprotein alcohol dehydrogenase-like"/>
    <property type="match status" value="2"/>
</dbReference>
<dbReference type="Gene3D" id="2.130.10.130">
    <property type="entry name" value="Integrin alpha, N-terminal"/>
    <property type="match status" value="2"/>
</dbReference>
<keyword evidence="2" id="KW-1133">Transmembrane helix</keyword>
<dbReference type="InterPro" id="IPR001623">
    <property type="entry name" value="DnaJ_domain"/>
</dbReference>
<keyword evidence="2" id="KW-0812">Transmembrane</keyword>
<dbReference type="Pfam" id="PF13360">
    <property type="entry name" value="PQQ_2"/>
    <property type="match status" value="2"/>
</dbReference>
<dbReference type="InterPro" id="IPR018391">
    <property type="entry name" value="PQQ_b-propeller_rpt"/>
</dbReference>
<sequence length="1042" mass="115718">MDASRLLDAQIFKIVNDVLSLSNTWESVSDVLSLTNYEHISSLAVGDPDSDGITEIIFGDVTSDSIDTISRLYVMDGVTHEIEWQSDDLVAPIRNLMICDVDGDGTNEIVAGSCGDGIGNGAYIYIFDGISHVQEWISHDLRAGIRLDIADIDGNGSKEIVCGTSDGYVYVFDGCSHALEWKSSELGGYVRVALGDVDMDGTWEIIAGDAEGCIYIFDGINHVQEWKSSNPGGRTEWISGLAVDDIDDDGVNEIIAGLTVGDALPSERVGYVYIYDGITHDLERQSEPVEQFIGISGIDIDDVDGDGQKEIITGGRSHIYVFGVSDNIAYTEHRPVYTPTPSSTSTQTPTTIPTHIPTLSSTAASADWPMFGHDPQHTGVADESVEPPLELLWEFNISSRIASSPVVSGGIVYIVTRHSNNSYLYALDAATGAERWKWKCGLIGFSFDMPSPAVYDGTVYIGSREDCYVSGCVYALDAATGAEKWKYRVDWIYGDWSSPAVYADTVYICAGNCVYALGATTGTEKWKYETGGAIGSSPAVFDNTVYIGTDDVGGIDDAGDVHVDGYVCALDAATGAEKWKYMAGRIYWDWSSPAVYMDAVYICADDCVYALDAITGENEWKYRTGDNISSSPAVCSGTVYIGSQDRYVYALDATTGEVEWKYKTGGSIYSTPVVSGETVYIVSTDGYLYALDAITGKKKGRYMVDFWAWTQYRLFSKRSSPAVSENTIYISSDSGYVFALTPYDTSTLTTALVAVISQNTTLFVISVMVFGIISIFLIAYFIRRNYKSKIKDRTRFFIGIFAILVIWFIYKPNFTILFGLVGDDPSRNLVVCGALVVLWMWVFIGLKSGYWHAFVGHLLLICSVIWLQCVTMVIFSDPFIRFEAMGASVYFLRFLIIMSFPLTALLIWIYVNETGFMKKVRKYLKYLYKEKVLWGTNTKKHKEKRREDPNRGEGKHETHKKRSGSARDDPRSYYYKVLDVSTDASHDEIKKAYRRLSMLYHPDTSTDPDAEKKMKEINKAYDVLSDLDKRARYDNFENIFKG</sequence>
<reference evidence="4" key="1">
    <citation type="submission" date="2020-06" db="EMBL/GenBank/DDBJ databases">
        <title>Unique genomic features of the anaerobic methanotrophic archaea.</title>
        <authorList>
            <person name="Chadwick G.L."/>
            <person name="Skennerton C.T."/>
            <person name="Laso-Perez R."/>
            <person name="Leu A.O."/>
            <person name="Speth D.R."/>
            <person name="Yu H."/>
            <person name="Morgan-Lang C."/>
            <person name="Hatzenpichler R."/>
            <person name="Goudeau D."/>
            <person name="Malmstrom R."/>
            <person name="Brazelton W.J."/>
            <person name="Woyke T."/>
            <person name="Hallam S.J."/>
            <person name="Tyson G.W."/>
            <person name="Wegener G."/>
            <person name="Boetius A."/>
            <person name="Orphan V."/>
        </authorList>
    </citation>
    <scope>NUCLEOTIDE SEQUENCE</scope>
</reference>
<dbReference type="CDD" id="cd06257">
    <property type="entry name" value="DnaJ"/>
    <property type="match status" value="1"/>
</dbReference>
<gene>
    <name evidence="4" type="primary">bamB</name>
    <name evidence="4" type="ORF">ELGCOBFC_00009</name>
</gene>
<feature type="transmembrane region" description="Helical" evidence="2">
    <location>
        <begin position="853"/>
        <end position="875"/>
    </location>
</feature>
<feature type="region of interest" description="Disordered" evidence="1">
    <location>
        <begin position="939"/>
        <end position="969"/>
    </location>
</feature>
<feature type="domain" description="J" evidence="3">
    <location>
        <begin position="973"/>
        <end position="1037"/>
    </location>
</feature>
<evidence type="ECO:0000256" key="1">
    <source>
        <dbReference type="SAM" id="MobiDB-lite"/>
    </source>
</evidence>
<dbReference type="InterPro" id="IPR036869">
    <property type="entry name" value="J_dom_sf"/>
</dbReference>
<dbReference type="PANTHER" id="PTHR34512:SF30">
    <property type="entry name" value="OUTER MEMBRANE PROTEIN ASSEMBLY FACTOR BAMB"/>
    <property type="match status" value="1"/>
</dbReference>
<feature type="transmembrane region" description="Helical" evidence="2">
    <location>
        <begin position="826"/>
        <end position="846"/>
    </location>
</feature>
<dbReference type="InterPro" id="IPR011047">
    <property type="entry name" value="Quinoprotein_ADH-like_sf"/>
</dbReference>
<dbReference type="Gene3D" id="2.130.10.10">
    <property type="entry name" value="YVTN repeat-like/Quinoprotein amine dehydrogenase"/>
    <property type="match status" value="2"/>
</dbReference>
<proteinExistence type="predicted"/>
<keyword evidence="2" id="KW-0472">Membrane</keyword>